<evidence type="ECO:0000313" key="19">
    <source>
        <dbReference type="Proteomes" id="UP000018087"/>
    </source>
</evidence>
<dbReference type="Pfam" id="PF07883">
    <property type="entry name" value="Cupin_2"/>
    <property type="match status" value="1"/>
</dbReference>
<protein>
    <recommendedName>
        <fullName evidence="5">fumarylacetoacetase</fullName>
        <ecNumber evidence="5">3.7.1.2</ecNumber>
    </recommendedName>
</protein>
<feature type="binding site" evidence="14">
    <location>
        <position position="136"/>
    </location>
    <ligand>
        <name>Ca(2+)</name>
        <dbReference type="ChEBI" id="CHEBI:29108"/>
    </ligand>
</feature>
<evidence type="ECO:0000256" key="14">
    <source>
        <dbReference type="PIRSR" id="PIRSR605959-3"/>
    </source>
</evidence>
<keyword evidence="11" id="KW-0585">Phenylalanine catabolism</keyword>
<organism evidence="18 19">
    <name type="scientific">Sporothrix schenckii (strain ATCC 58251 / de Perez 2211183)</name>
    <name type="common">Rose-picker's disease fungus</name>
    <dbReference type="NCBI Taxonomy" id="1391915"/>
    <lineage>
        <taxon>Eukaryota</taxon>
        <taxon>Fungi</taxon>
        <taxon>Dikarya</taxon>
        <taxon>Ascomycota</taxon>
        <taxon>Pezizomycotina</taxon>
        <taxon>Sordariomycetes</taxon>
        <taxon>Sordariomycetidae</taxon>
        <taxon>Ophiostomatales</taxon>
        <taxon>Ophiostomataceae</taxon>
        <taxon>Sporothrix</taxon>
    </lineage>
</organism>
<feature type="binding site" evidence="13">
    <location>
        <position position="342"/>
    </location>
    <ligand>
        <name>substrate</name>
    </ligand>
</feature>
<accession>U7PUJ1</accession>
<dbReference type="eggNOG" id="KOG2843">
    <property type="taxonomic scope" value="Eukaryota"/>
</dbReference>
<dbReference type="Gene3D" id="2.60.120.10">
    <property type="entry name" value="Jelly Rolls"/>
    <property type="match status" value="1"/>
</dbReference>
<feature type="binding site" evidence="14">
    <location>
        <position position="206"/>
    </location>
    <ligand>
        <name>Ca(2+)</name>
        <dbReference type="ChEBI" id="CHEBI:29108"/>
    </ligand>
</feature>
<dbReference type="GO" id="GO:0006572">
    <property type="term" value="P:L-tyrosine catabolic process"/>
    <property type="evidence" value="ECO:0007669"/>
    <property type="project" value="UniProtKB-KW"/>
</dbReference>
<gene>
    <name evidence="18" type="ORF">HMPREF1624_05168</name>
</gene>
<comment type="pathway">
    <text evidence="3">Amino-acid degradation; L-phenylalanine degradation; acetoacetate and fumarate from L-phenylalanine: step 6/6.</text>
</comment>
<keyword evidence="9 14" id="KW-0460">Magnesium</keyword>
<dbReference type="EMBL" id="KI440846">
    <property type="protein sequence ID" value="ERS98384.1"/>
    <property type="molecule type" value="Genomic_DNA"/>
</dbReference>
<dbReference type="SUPFAM" id="SSF56529">
    <property type="entry name" value="FAH"/>
    <property type="match status" value="1"/>
</dbReference>
<keyword evidence="19" id="KW-1185">Reference proteome</keyword>
<dbReference type="PANTHER" id="PTHR43069">
    <property type="entry name" value="FUMARYLACETOACETASE"/>
    <property type="match status" value="1"/>
</dbReference>
<dbReference type="InterPro" id="IPR014710">
    <property type="entry name" value="RmlC-like_jellyroll"/>
</dbReference>
<feature type="binding site" evidence="14">
    <location>
        <position position="240"/>
    </location>
    <ligand>
        <name>Mg(2+)</name>
        <dbReference type="ChEBI" id="CHEBI:18420"/>
    </ligand>
</feature>
<evidence type="ECO:0000256" key="10">
    <source>
        <dbReference type="ARBA" id="ARBA00022878"/>
    </source>
</evidence>
<dbReference type="InterPro" id="IPR011051">
    <property type="entry name" value="RmlC_Cupin_sf"/>
</dbReference>
<evidence type="ECO:0000256" key="3">
    <source>
        <dbReference type="ARBA" id="ARBA00004782"/>
    </source>
</evidence>
<dbReference type="NCBIfam" id="TIGR01266">
    <property type="entry name" value="fum_ac_acetase"/>
    <property type="match status" value="1"/>
</dbReference>
<dbReference type="InterPro" id="IPR013096">
    <property type="entry name" value="Cupin_2"/>
</dbReference>
<keyword evidence="6 14" id="KW-0479">Metal-binding</keyword>
<keyword evidence="7" id="KW-0378">Hydrolase</keyword>
<evidence type="ECO:0000256" key="11">
    <source>
        <dbReference type="ARBA" id="ARBA00023232"/>
    </source>
</evidence>
<dbReference type="HOGENOM" id="CLU_447710_0_0_1"/>
<feature type="domain" description="Fumarylacetoacetase-like C-terminal" evidence="15">
    <location>
        <begin position="142"/>
        <end position="399"/>
    </location>
</feature>
<feature type="binding site" evidence="13">
    <location>
        <position position="247"/>
    </location>
    <ligand>
        <name>substrate</name>
    </ligand>
</feature>
<evidence type="ECO:0000256" key="12">
    <source>
        <dbReference type="PIRSR" id="PIRSR605959-1"/>
    </source>
</evidence>
<dbReference type="Gene3D" id="2.30.30.230">
    <property type="entry name" value="Fumarylacetoacetase, N-terminal domain"/>
    <property type="match status" value="1"/>
</dbReference>
<feature type="domain" description="Cupin type-2" evidence="16">
    <location>
        <begin position="516"/>
        <end position="584"/>
    </location>
</feature>
<feature type="domain" description="Fumarylacetoacetase N-terminal" evidence="17">
    <location>
        <begin position="16"/>
        <end position="128"/>
    </location>
</feature>
<dbReference type="InterPro" id="IPR011234">
    <property type="entry name" value="Fumarylacetoacetase-like_C"/>
</dbReference>
<evidence type="ECO:0000256" key="9">
    <source>
        <dbReference type="ARBA" id="ARBA00022842"/>
    </source>
</evidence>
<dbReference type="SUPFAM" id="SSF51182">
    <property type="entry name" value="RmlC-like cupins"/>
    <property type="match status" value="1"/>
</dbReference>
<dbReference type="Proteomes" id="UP000018087">
    <property type="component" value="Unassembled WGS sequence"/>
</dbReference>
<dbReference type="Pfam" id="PF09298">
    <property type="entry name" value="FAA_hydrolase_N"/>
    <property type="match status" value="1"/>
</dbReference>
<evidence type="ECO:0000256" key="7">
    <source>
        <dbReference type="ARBA" id="ARBA00022801"/>
    </source>
</evidence>
<dbReference type="InterPro" id="IPR005959">
    <property type="entry name" value="Fumarylacetoacetase"/>
</dbReference>
<dbReference type="EC" id="3.7.1.2" evidence="5"/>
<keyword evidence="8 14" id="KW-0106">Calcium</keyword>
<evidence type="ECO:0000256" key="5">
    <source>
        <dbReference type="ARBA" id="ARBA00012094"/>
    </source>
</evidence>
<feature type="active site" description="Proton acceptor" evidence="12">
    <location>
        <position position="143"/>
    </location>
</feature>
<evidence type="ECO:0000259" key="17">
    <source>
        <dbReference type="Pfam" id="PF09298"/>
    </source>
</evidence>
<dbReference type="PANTHER" id="PTHR43069:SF2">
    <property type="entry name" value="FUMARYLACETOACETASE"/>
    <property type="match status" value="1"/>
</dbReference>
<feature type="binding site" evidence="14">
    <location>
        <position position="264"/>
    </location>
    <ligand>
        <name>Mg(2+)</name>
        <dbReference type="ChEBI" id="CHEBI:18420"/>
    </ligand>
</feature>
<dbReference type="InterPro" id="IPR036462">
    <property type="entry name" value="Fumarylacetoacetase_N_sf"/>
</dbReference>
<evidence type="ECO:0000259" key="15">
    <source>
        <dbReference type="Pfam" id="PF01557"/>
    </source>
</evidence>
<dbReference type="GO" id="GO:0046872">
    <property type="term" value="F:metal ion binding"/>
    <property type="evidence" value="ECO:0007669"/>
    <property type="project" value="UniProtKB-KW"/>
</dbReference>
<dbReference type="STRING" id="1391915.U7PUJ1"/>
<comment type="similarity">
    <text evidence="4">Belongs to the FAH family.</text>
</comment>
<evidence type="ECO:0000256" key="2">
    <source>
        <dbReference type="ARBA" id="ARBA00001946"/>
    </source>
</evidence>
<proteinExistence type="inferred from homology"/>
<dbReference type="InterPro" id="IPR015377">
    <property type="entry name" value="Fumarylacetoacetase_N"/>
</dbReference>
<feature type="binding site" evidence="13">
    <location>
        <position position="152"/>
    </location>
    <ligand>
        <name>substrate</name>
    </ligand>
</feature>
<feature type="binding site" evidence="13">
    <location>
        <position position="138"/>
    </location>
    <ligand>
        <name>substrate</name>
    </ligand>
</feature>
<feature type="binding site" evidence="14">
    <location>
        <position position="240"/>
    </location>
    <ligand>
        <name>Ca(2+)</name>
        <dbReference type="ChEBI" id="CHEBI:29108"/>
    </ligand>
</feature>
<comment type="cofactor">
    <cofactor evidence="2 14">
        <name>Mg(2+)</name>
        <dbReference type="ChEBI" id="CHEBI:18420"/>
    </cofactor>
</comment>
<name>U7PUJ1_SPOS1</name>
<feature type="binding site" evidence="14">
    <location>
        <position position="208"/>
    </location>
    <ligand>
        <name>Ca(2+)</name>
        <dbReference type="ChEBI" id="CHEBI:29108"/>
    </ligand>
</feature>
<dbReference type="Pfam" id="PF01557">
    <property type="entry name" value="FAA_hydrolase"/>
    <property type="match status" value="1"/>
</dbReference>
<dbReference type="CDD" id="cd02231">
    <property type="entry name" value="cupin_BLL6423-like"/>
    <property type="match status" value="1"/>
</dbReference>
<evidence type="ECO:0000259" key="16">
    <source>
        <dbReference type="Pfam" id="PF07883"/>
    </source>
</evidence>
<dbReference type="Gene3D" id="3.90.850.10">
    <property type="entry name" value="Fumarylacetoacetase-like, C-terminal domain"/>
    <property type="match status" value="1"/>
</dbReference>
<evidence type="ECO:0000256" key="8">
    <source>
        <dbReference type="ARBA" id="ARBA00022837"/>
    </source>
</evidence>
<dbReference type="OrthoDB" id="9971669at2759"/>
<dbReference type="InterPro" id="IPR036663">
    <property type="entry name" value="Fumarylacetoacetase_C_sf"/>
</dbReference>
<dbReference type="GO" id="GO:1902000">
    <property type="term" value="P:homogentisate catabolic process"/>
    <property type="evidence" value="ECO:0007669"/>
    <property type="project" value="TreeGrafter"/>
</dbReference>
<reference evidence="19" key="1">
    <citation type="journal article" date="2014" name="Genome Announc.">
        <title>Genome sequence of the pathogenic fungus Sporothrix schenckii (ATCC 58251).</title>
        <authorList>
            <person name="Cuomo C.A."/>
            <person name="Rodriguez-Del Valle N."/>
            <person name="Perez-Sanchez L."/>
            <person name="Abouelleil A."/>
            <person name="Goldberg J."/>
            <person name="Young S."/>
            <person name="Zeng Q."/>
            <person name="Birren B.W."/>
        </authorList>
    </citation>
    <scope>NUCLEOTIDE SEQUENCE [LARGE SCALE GENOMIC DNA]</scope>
    <source>
        <strain evidence="19">ATCC 58251 / de Perez 2211183</strain>
    </source>
</reference>
<dbReference type="GO" id="GO:0006559">
    <property type="term" value="P:L-phenylalanine catabolic process"/>
    <property type="evidence" value="ECO:0007669"/>
    <property type="project" value="UniProtKB-UniPathway"/>
</dbReference>
<comment type="cofactor">
    <cofactor evidence="1 14">
        <name>Ca(2+)</name>
        <dbReference type="ChEBI" id="CHEBI:29108"/>
    </cofactor>
</comment>
<dbReference type="AlphaFoldDB" id="U7PUJ1"/>
<feature type="binding site" evidence="14">
    <location>
        <position position="260"/>
    </location>
    <ligand>
        <name>Mg(2+)</name>
        <dbReference type="ChEBI" id="CHEBI:18420"/>
    </ligand>
</feature>
<evidence type="ECO:0000256" key="6">
    <source>
        <dbReference type="ARBA" id="ARBA00022723"/>
    </source>
</evidence>
<sequence length="610" mass="66356">MASWVDVPEGCDFSLANLPYGIFSLKNTSSSKTSDLRRICTAIGDCVLDLKGLAQEGLLASLGFDVTTLEAETLNAYAALGRAVHRRVREFLQDLLRADTVLGEHLRDHGDRRQRLLVPLADVTLHLPMDVRNYTDFFVGIHHARACGRIFRLSSTLAPNYEHIPLAYTGRASSVVVSGTSFHRPNGQYLVDGKPVFGPSQRVDFEVEFGALIAQGNALGKPVSVQEAEDHIFGFVMFNDWSSRDIQRWESQPLGPLNGKNFCSTISPWVVTPEALEPYKTEPVLKNNPVLPYLDENTAQGERYHVSTCNTRNVIFSFTQMIAHLTVGGCPMQTGDLIGSGTLSGIPLTEAGCLLEATEDGQNPIVAYAINDTAEKGQPSGKSIQRLYLEDGDEVVFHVGVDAPQKADARGISGRMTTSGIPNANGSADTSPLPVIRQLVTTHDQATGKAVLASGRDAVWRNHRDGEAYMTEPFSTAQFPADLNDDADIRSHEAFVAGGKSKTTSLVREGGTVCRVVDLCPGNVPAMHRTRSLDYGVVLEGTVELILDSGEVHTMRRGDVAVQRATMHAWRNASDTEWARMLFVLQDCLPVQIGGAELIDDVNSVAMPGR</sequence>
<evidence type="ECO:0000313" key="18">
    <source>
        <dbReference type="EMBL" id="ERS98384.1"/>
    </source>
</evidence>
<dbReference type="GO" id="GO:0004334">
    <property type="term" value="F:fumarylacetoacetase activity"/>
    <property type="evidence" value="ECO:0007669"/>
    <property type="project" value="UniProtKB-EC"/>
</dbReference>
<evidence type="ECO:0000256" key="4">
    <source>
        <dbReference type="ARBA" id="ARBA00010211"/>
    </source>
</evidence>
<keyword evidence="10" id="KW-0828">Tyrosine catabolism</keyword>
<dbReference type="SUPFAM" id="SSF63433">
    <property type="entry name" value="Fumarylacetoacetate hydrolase, FAH, N-terminal domain"/>
    <property type="match status" value="1"/>
</dbReference>
<evidence type="ECO:0000256" key="1">
    <source>
        <dbReference type="ARBA" id="ARBA00001913"/>
    </source>
</evidence>
<dbReference type="UniPathway" id="UPA00139">
    <property type="reaction ID" value="UER00341"/>
</dbReference>
<evidence type="ECO:0000256" key="13">
    <source>
        <dbReference type="PIRSR" id="PIRSR605959-2"/>
    </source>
</evidence>